<dbReference type="AlphaFoldDB" id="A0A976FEX8"/>
<protein>
    <submittedName>
        <fullName evidence="1">Uncharacterized protein</fullName>
    </submittedName>
</protein>
<dbReference type="KEGG" id="blac:94349882"/>
<dbReference type="Proteomes" id="UP000294530">
    <property type="component" value="Unassembled WGS sequence"/>
</dbReference>
<accession>A0A976FEX8</accession>
<proteinExistence type="predicted"/>
<gene>
    <name evidence="1" type="ORF">CCR75_006139</name>
</gene>
<keyword evidence="2" id="KW-1185">Reference proteome</keyword>
<evidence type="ECO:0000313" key="1">
    <source>
        <dbReference type="EMBL" id="TDH65468.1"/>
    </source>
</evidence>
<comment type="caution">
    <text evidence="1">The sequence shown here is derived from an EMBL/GenBank/DDBJ whole genome shotgun (WGS) entry which is preliminary data.</text>
</comment>
<evidence type="ECO:0000313" key="2">
    <source>
        <dbReference type="Proteomes" id="UP000294530"/>
    </source>
</evidence>
<dbReference type="GeneID" id="94349882"/>
<reference evidence="1 2" key="1">
    <citation type="journal article" date="2021" name="Genome Biol.">
        <title>AFLAP: assembly-free linkage analysis pipeline using k-mers from genome sequencing data.</title>
        <authorList>
            <person name="Fletcher K."/>
            <person name="Zhang L."/>
            <person name="Gil J."/>
            <person name="Han R."/>
            <person name="Cavanaugh K."/>
            <person name="Michelmore R."/>
        </authorList>
    </citation>
    <scope>NUCLEOTIDE SEQUENCE [LARGE SCALE GENOMIC DNA]</scope>
    <source>
        <strain evidence="1 2">SF5</strain>
    </source>
</reference>
<organism evidence="1 2">
    <name type="scientific">Bremia lactucae</name>
    <name type="common">Lettuce downy mildew</name>
    <dbReference type="NCBI Taxonomy" id="4779"/>
    <lineage>
        <taxon>Eukaryota</taxon>
        <taxon>Sar</taxon>
        <taxon>Stramenopiles</taxon>
        <taxon>Oomycota</taxon>
        <taxon>Peronosporomycetes</taxon>
        <taxon>Peronosporales</taxon>
        <taxon>Peronosporaceae</taxon>
        <taxon>Bremia</taxon>
    </lineage>
</organism>
<name>A0A976FEX8_BRELC</name>
<dbReference type="RefSeq" id="XP_067814967.1">
    <property type="nucleotide sequence ID" value="XM_067964211.1"/>
</dbReference>
<dbReference type="EMBL" id="SHOA02000001">
    <property type="protein sequence ID" value="TDH65468.1"/>
    <property type="molecule type" value="Genomic_DNA"/>
</dbReference>
<sequence length="106" mass="11910">MDPPHHTSASGIREVAQQGGLLVASRLTLRDLHQEQRAKVGVNNFAQVRIHAQVARHHVPQPPQPHPGFDDERLGSGFREWALSFPEALEMAEMATRYIAERSSPW</sequence>